<name>A0A090T119_9VIBR</name>
<dbReference type="GO" id="GO:0003863">
    <property type="term" value="F:branched-chain 2-oxo acid dehydrogenase activity"/>
    <property type="evidence" value="ECO:0007669"/>
    <property type="project" value="UniProtKB-EC"/>
</dbReference>
<reference evidence="6 7" key="1">
    <citation type="submission" date="2014-09" db="EMBL/GenBank/DDBJ databases">
        <title>Vibrio maritimus JCM 19240. (C210) whole genome shotgun sequence.</title>
        <authorList>
            <person name="Sawabe T."/>
            <person name="Meirelles P."/>
            <person name="Nakanishi M."/>
            <person name="Sayaka M."/>
            <person name="Hattori M."/>
            <person name="Ohkuma M."/>
        </authorList>
    </citation>
    <scope>NUCLEOTIDE SEQUENCE [LARGE SCALE GENOMIC DNA]</scope>
    <source>
        <strain evidence="6 7">JCM 19240</strain>
    </source>
</reference>
<keyword evidence="7" id="KW-1185">Reference proteome</keyword>
<evidence type="ECO:0000256" key="3">
    <source>
        <dbReference type="ARBA" id="ARBA00023052"/>
    </source>
</evidence>
<dbReference type="InterPro" id="IPR001017">
    <property type="entry name" value="DH_E1"/>
</dbReference>
<keyword evidence="3 4" id="KW-0786">Thiamine pyrophosphate</keyword>
<comment type="caution">
    <text evidence="6">The sequence shown here is derived from an EMBL/GenBank/DDBJ whole genome shotgun (WGS) entry which is preliminary data.</text>
</comment>
<dbReference type="EC" id="1.2.4.4" evidence="4"/>
<evidence type="ECO:0000256" key="1">
    <source>
        <dbReference type="ARBA" id="ARBA00001964"/>
    </source>
</evidence>
<gene>
    <name evidence="6" type="ORF">JCM19240_2406</name>
</gene>
<comment type="similarity">
    <text evidence="4">Belongs to the BCKDHA family.</text>
</comment>
<dbReference type="Pfam" id="PF00676">
    <property type="entry name" value="E1_dh"/>
    <property type="match status" value="1"/>
</dbReference>
<dbReference type="GO" id="GO:0009083">
    <property type="term" value="P:branched-chain amino acid catabolic process"/>
    <property type="evidence" value="ECO:0007669"/>
    <property type="project" value="TreeGrafter"/>
</dbReference>
<dbReference type="EMBL" id="BBMT01000003">
    <property type="protein sequence ID" value="GAL33710.1"/>
    <property type="molecule type" value="Genomic_DNA"/>
</dbReference>
<comment type="cofactor">
    <cofactor evidence="1 4">
        <name>thiamine diphosphate</name>
        <dbReference type="ChEBI" id="CHEBI:58937"/>
    </cofactor>
</comment>
<dbReference type="InterPro" id="IPR029061">
    <property type="entry name" value="THDP-binding"/>
</dbReference>
<dbReference type="InterPro" id="IPR050771">
    <property type="entry name" value="Alpha-ketoacid_DH_E1_comp"/>
</dbReference>
<feature type="domain" description="Dehydrogenase E1 component" evidence="5">
    <location>
        <begin position="36"/>
        <end position="102"/>
    </location>
</feature>
<dbReference type="AlphaFoldDB" id="A0A090T119"/>
<dbReference type="PANTHER" id="PTHR43380">
    <property type="entry name" value="2-OXOISOVALERATE DEHYDROGENASE SUBUNIT ALPHA, MITOCHONDRIAL"/>
    <property type="match status" value="1"/>
</dbReference>
<comment type="function">
    <text evidence="4">The branched-chain alpha-keto dehydrogenase complex catalyzes the overall conversion of alpha-keto acids to acyl-CoA and CO(2). It contains multiple copies of three enzymatic components: branched-chain alpha-keto acid decarboxylase (E1), lipoamide acyltransferase (E2) and lipoamide dehydrogenase (E3).</text>
</comment>
<dbReference type="SUPFAM" id="SSF52518">
    <property type="entry name" value="Thiamin diphosphate-binding fold (THDP-binding)"/>
    <property type="match status" value="1"/>
</dbReference>
<evidence type="ECO:0000313" key="6">
    <source>
        <dbReference type="EMBL" id="GAL33710.1"/>
    </source>
</evidence>
<reference evidence="6 7" key="2">
    <citation type="submission" date="2014-09" db="EMBL/GenBank/DDBJ databases">
        <authorList>
            <consortium name="NBRP consortium"/>
            <person name="Sawabe T."/>
            <person name="Meirelles P."/>
            <person name="Nakanishi M."/>
            <person name="Sayaka M."/>
            <person name="Hattori M."/>
            <person name="Ohkuma M."/>
        </authorList>
    </citation>
    <scope>NUCLEOTIDE SEQUENCE [LARGE SCALE GENOMIC DNA]</scope>
    <source>
        <strain evidence="6 7">JCM 19240</strain>
    </source>
</reference>
<dbReference type="PANTHER" id="PTHR43380:SF1">
    <property type="entry name" value="2-OXOISOVALERATE DEHYDROGENASE SUBUNIT ALPHA, MITOCHONDRIAL"/>
    <property type="match status" value="1"/>
</dbReference>
<accession>A0A090T119</accession>
<organism evidence="6 7">
    <name type="scientific">Vibrio maritimus</name>
    <dbReference type="NCBI Taxonomy" id="990268"/>
    <lineage>
        <taxon>Bacteria</taxon>
        <taxon>Pseudomonadati</taxon>
        <taxon>Pseudomonadota</taxon>
        <taxon>Gammaproteobacteria</taxon>
        <taxon>Vibrionales</taxon>
        <taxon>Vibrionaceae</taxon>
        <taxon>Vibrio</taxon>
    </lineage>
</organism>
<evidence type="ECO:0000256" key="2">
    <source>
        <dbReference type="ARBA" id="ARBA00023002"/>
    </source>
</evidence>
<sequence length="133" mass="14652">MNVQALPMHRFIDYQGHLVSPLPDWADEATLKKLYRDMVVARTYDAKAVALQRTGKLGTYPSHLGAEAIGIAIGHALSHRDVFIPYYRDMPAMWVRGIPMEKTYSIGAATNAVAILNSPTAITHAPTCLFVSL</sequence>
<dbReference type="Proteomes" id="UP000029224">
    <property type="component" value="Unassembled WGS sequence"/>
</dbReference>
<evidence type="ECO:0000259" key="5">
    <source>
        <dbReference type="Pfam" id="PF00676"/>
    </source>
</evidence>
<protein>
    <recommendedName>
        <fullName evidence="4">2-oxoisovalerate dehydrogenase subunit alpha</fullName>
        <ecNumber evidence="4">1.2.4.4</ecNumber>
    </recommendedName>
    <alternativeName>
        <fullName evidence="4">Branched-chain alpha-keto acid dehydrogenase E1 component alpha chain</fullName>
    </alternativeName>
</protein>
<evidence type="ECO:0000256" key="4">
    <source>
        <dbReference type="RuleBase" id="RU365014"/>
    </source>
</evidence>
<keyword evidence="2 4" id="KW-0560">Oxidoreductase</keyword>
<proteinExistence type="inferred from homology"/>
<dbReference type="Gene3D" id="3.40.50.970">
    <property type="match status" value="1"/>
</dbReference>
<evidence type="ECO:0000313" key="7">
    <source>
        <dbReference type="Proteomes" id="UP000029224"/>
    </source>
</evidence>
<comment type="catalytic activity">
    <reaction evidence="4">
        <text>N(6)-[(R)-lipoyl]-L-lysyl-[protein] + 3-methyl-2-oxobutanoate + H(+) = N(6)-[(R)-S(8)-2-methylpropanoyldihydrolipoyl]-L-lysyl-[protein] + CO2</text>
        <dbReference type="Rhea" id="RHEA:13457"/>
        <dbReference type="Rhea" id="RHEA-COMP:10474"/>
        <dbReference type="Rhea" id="RHEA-COMP:10497"/>
        <dbReference type="ChEBI" id="CHEBI:11851"/>
        <dbReference type="ChEBI" id="CHEBI:15378"/>
        <dbReference type="ChEBI" id="CHEBI:16526"/>
        <dbReference type="ChEBI" id="CHEBI:83099"/>
        <dbReference type="ChEBI" id="CHEBI:83142"/>
        <dbReference type="EC" id="1.2.4.4"/>
    </reaction>
</comment>